<evidence type="ECO:0000256" key="2">
    <source>
        <dbReference type="ARBA" id="ARBA00022723"/>
    </source>
</evidence>
<dbReference type="Proteomes" id="UP000297245">
    <property type="component" value="Unassembled WGS sequence"/>
</dbReference>
<name>A0A4S8MA53_DENBC</name>
<dbReference type="OrthoDB" id="411064at2759"/>
<dbReference type="PANTHER" id="PTHR11820:SF112">
    <property type="entry name" value="FUMARYLACETOACETATE HYDROLASE FAMILY PROTEIN (AFU_ORTHOLOGUE AFUA_1G02370)-RELATED"/>
    <property type="match status" value="1"/>
</dbReference>
<comment type="similarity">
    <text evidence="1">Belongs to the FAH family.</text>
</comment>
<dbReference type="GO" id="GO:0046872">
    <property type="term" value="F:metal ion binding"/>
    <property type="evidence" value="ECO:0007669"/>
    <property type="project" value="UniProtKB-KW"/>
</dbReference>
<accession>A0A4S8MA53</accession>
<sequence>MRVLVPLSPLLFSLSATALRIVRFISDDGQIYTGDAILPPNTTDASFSTAAKVIQGNIIDGNFTVTDELKNITALLAPLPPEATRSVRCVGFNYATHADEANVTIPDFPILFFKPFTALAPPNGKVPVTEGYQTQGNFTSTMDYEAELVVVISKKAFNITEDEALDHVLGYAAGYDVSHRGWQIDRGGQPQPQFSMGKDADGWGPWGPALVTKDVIPDPQTLNIWTKVNGVMMQNDTTANMLFGVKQLVSFFSMGITLLPGDIIFTGTPSGVQLGKADPVWLDDGDIVEVGLDQLGTCTNTITHVTANQSNFNPLGVFDL</sequence>
<dbReference type="Gene3D" id="3.90.850.10">
    <property type="entry name" value="Fumarylacetoacetase-like, C-terminal domain"/>
    <property type="match status" value="1"/>
</dbReference>
<feature type="domain" description="Fumarylacetoacetase-like C-terminal" evidence="4">
    <location>
        <begin position="87"/>
        <end position="302"/>
    </location>
</feature>
<evidence type="ECO:0000313" key="5">
    <source>
        <dbReference type="EMBL" id="THU99302.1"/>
    </source>
</evidence>
<keyword evidence="3" id="KW-0732">Signal</keyword>
<gene>
    <name evidence="5" type="ORF">K435DRAFT_776986</name>
</gene>
<keyword evidence="6" id="KW-1185">Reference proteome</keyword>
<evidence type="ECO:0000313" key="6">
    <source>
        <dbReference type="Proteomes" id="UP000297245"/>
    </source>
</evidence>
<dbReference type="AlphaFoldDB" id="A0A4S8MA53"/>
<evidence type="ECO:0000256" key="3">
    <source>
        <dbReference type="SAM" id="SignalP"/>
    </source>
</evidence>
<dbReference type="EMBL" id="ML179121">
    <property type="protein sequence ID" value="THU99302.1"/>
    <property type="molecule type" value="Genomic_DNA"/>
</dbReference>
<dbReference type="GO" id="GO:0006107">
    <property type="term" value="P:oxaloacetate metabolic process"/>
    <property type="evidence" value="ECO:0007669"/>
    <property type="project" value="UniProtKB-ARBA"/>
</dbReference>
<dbReference type="Pfam" id="PF01557">
    <property type="entry name" value="FAA_hydrolase"/>
    <property type="match status" value="1"/>
</dbReference>
<dbReference type="SUPFAM" id="SSF56529">
    <property type="entry name" value="FAH"/>
    <property type="match status" value="1"/>
</dbReference>
<reference evidence="5 6" key="1">
    <citation type="journal article" date="2019" name="Nat. Ecol. Evol.">
        <title>Megaphylogeny resolves global patterns of mushroom evolution.</title>
        <authorList>
            <person name="Varga T."/>
            <person name="Krizsan K."/>
            <person name="Foldi C."/>
            <person name="Dima B."/>
            <person name="Sanchez-Garcia M."/>
            <person name="Sanchez-Ramirez S."/>
            <person name="Szollosi G.J."/>
            <person name="Szarkandi J.G."/>
            <person name="Papp V."/>
            <person name="Albert L."/>
            <person name="Andreopoulos W."/>
            <person name="Angelini C."/>
            <person name="Antonin V."/>
            <person name="Barry K.W."/>
            <person name="Bougher N.L."/>
            <person name="Buchanan P."/>
            <person name="Buyck B."/>
            <person name="Bense V."/>
            <person name="Catcheside P."/>
            <person name="Chovatia M."/>
            <person name="Cooper J."/>
            <person name="Damon W."/>
            <person name="Desjardin D."/>
            <person name="Finy P."/>
            <person name="Geml J."/>
            <person name="Haridas S."/>
            <person name="Hughes K."/>
            <person name="Justo A."/>
            <person name="Karasinski D."/>
            <person name="Kautmanova I."/>
            <person name="Kiss B."/>
            <person name="Kocsube S."/>
            <person name="Kotiranta H."/>
            <person name="LaButti K.M."/>
            <person name="Lechner B.E."/>
            <person name="Liimatainen K."/>
            <person name="Lipzen A."/>
            <person name="Lukacs Z."/>
            <person name="Mihaltcheva S."/>
            <person name="Morgado L.N."/>
            <person name="Niskanen T."/>
            <person name="Noordeloos M.E."/>
            <person name="Ohm R.A."/>
            <person name="Ortiz-Santana B."/>
            <person name="Ovrebo C."/>
            <person name="Racz N."/>
            <person name="Riley R."/>
            <person name="Savchenko A."/>
            <person name="Shiryaev A."/>
            <person name="Soop K."/>
            <person name="Spirin V."/>
            <person name="Szebenyi C."/>
            <person name="Tomsovsky M."/>
            <person name="Tulloss R.E."/>
            <person name="Uehling J."/>
            <person name="Grigoriev I.V."/>
            <person name="Vagvolgyi C."/>
            <person name="Papp T."/>
            <person name="Martin F.M."/>
            <person name="Miettinen O."/>
            <person name="Hibbett D.S."/>
            <person name="Nagy L.G."/>
        </authorList>
    </citation>
    <scope>NUCLEOTIDE SEQUENCE [LARGE SCALE GENOMIC DNA]</scope>
    <source>
        <strain evidence="5 6">CBS 962.96</strain>
    </source>
</reference>
<dbReference type="PANTHER" id="PTHR11820">
    <property type="entry name" value="ACYLPYRUVASE"/>
    <property type="match status" value="1"/>
</dbReference>
<evidence type="ECO:0000259" key="4">
    <source>
        <dbReference type="Pfam" id="PF01557"/>
    </source>
</evidence>
<dbReference type="InterPro" id="IPR011234">
    <property type="entry name" value="Fumarylacetoacetase-like_C"/>
</dbReference>
<dbReference type="InterPro" id="IPR036663">
    <property type="entry name" value="Fumarylacetoacetase_C_sf"/>
</dbReference>
<organism evidence="5 6">
    <name type="scientific">Dendrothele bispora (strain CBS 962.96)</name>
    <dbReference type="NCBI Taxonomy" id="1314807"/>
    <lineage>
        <taxon>Eukaryota</taxon>
        <taxon>Fungi</taxon>
        <taxon>Dikarya</taxon>
        <taxon>Basidiomycota</taxon>
        <taxon>Agaricomycotina</taxon>
        <taxon>Agaricomycetes</taxon>
        <taxon>Agaricomycetidae</taxon>
        <taxon>Agaricales</taxon>
        <taxon>Agaricales incertae sedis</taxon>
        <taxon>Dendrothele</taxon>
    </lineage>
</organism>
<dbReference type="GO" id="GO:0050163">
    <property type="term" value="F:oxaloacetate tautomerase activity"/>
    <property type="evidence" value="ECO:0007669"/>
    <property type="project" value="UniProtKB-ARBA"/>
</dbReference>
<feature type="signal peptide" evidence="3">
    <location>
        <begin position="1"/>
        <end position="18"/>
    </location>
</feature>
<protein>
    <recommendedName>
        <fullName evidence="4">Fumarylacetoacetase-like C-terminal domain-containing protein</fullName>
    </recommendedName>
</protein>
<dbReference type="FunFam" id="3.90.850.10:FF:000002">
    <property type="entry name" value="2-hydroxyhepta-2,4-diene-1,7-dioate isomerase"/>
    <property type="match status" value="1"/>
</dbReference>
<feature type="chain" id="PRO_5020227590" description="Fumarylacetoacetase-like C-terminal domain-containing protein" evidence="3">
    <location>
        <begin position="19"/>
        <end position="320"/>
    </location>
</feature>
<proteinExistence type="inferred from homology"/>
<keyword evidence="2" id="KW-0479">Metal-binding</keyword>
<evidence type="ECO:0000256" key="1">
    <source>
        <dbReference type="ARBA" id="ARBA00010211"/>
    </source>
</evidence>